<dbReference type="GO" id="GO:0008237">
    <property type="term" value="F:metallopeptidase activity"/>
    <property type="evidence" value="ECO:0007669"/>
    <property type="project" value="InterPro"/>
</dbReference>
<feature type="signal peptide" evidence="2">
    <location>
        <begin position="1"/>
        <end position="27"/>
    </location>
</feature>
<evidence type="ECO:0008006" key="5">
    <source>
        <dbReference type="Google" id="ProtNLM"/>
    </source>
</evidence>
<organism evidence="3 4">
    <name type="scientific">Rubellicoccus peritrichatus</name>
    <dbReference type="NCBI Taxonomy" id="3080537"/>
    <lineage>
        <taxon>Bacteria</taxon>
        <taxon>Pseudomonadati</taxon>
        <taxon>Verrucomicrobiota</taxon>
        <taxon>Opitutia</taxon>
        <taxon>Puniceicoccales</taxon>
        <taxon>Cerasicoccaceae</taxon>
        <taxon>Rubellicoccus</taxon>
    </lineage>
</organism>
<keyword evidence="4" id="KW-1185">Reference proteome</keyword>
<dbReference type="EMBL" id="CP136920">
    <property type="protein sequence ID" value="WOO42650.1"/>
    <property type="molecule type" value="Genomic_DNA"/>
</dbReference>
<keyword evidence="2" id="KW-0732">Signal</keyword>
<dbReference type="KEGG" id="puo:RZN69_06065"/>
<reference evidence="3 4" key="1">
    <citation type="submission" date="2023-10" db="EMBL/GenBank/DDBJ databases">
        <title>Rubellicoccus peritrichatus gen. nov., sp. nov., isolated from an algae of coral reef tank.</title>
        <authorList>
            <person name="Luo J."/>
        </authorList>
    </citation>
    <scope>NUCLEOTIDE SEQUENCE [LARGE SCALE GENOMIC DNA]</scope>
    <source>
        <strain evidence="3 4">CR14</strain>
    </source>
</reference>
<gene>
    <name evidence="3" type="ORF">RZN69_06065</name>
</gene>
<dbReference type="Proteomes" id="UP001304300">
    <property type="component" value="Chromosome"/>
</dbReference>
<feature type="chain" id="PRO_5042816728" description="Secreted protein with PEP-CTERM sorting signal" evidence="2">
    <location>
        <begin position="28"/>
        <end position="362"/>
    </location>
</feature>
<evidence type="ECO:0000256" key="1">
    <source>
        <dbReference type="SAM" id="Phobius"/>
    </source>
</evidence>
<protein>
    <recommendedName>
        <fullName evidence="5">Secreted protein with PEP-CTERM sorting signal</fullName>
    </recommendedName>
</protein>
<dbReference type="AlphaFoldDB" id="A0AAQ3LB87"/>
<feature type="transmembrane region" description="Helical" evidence="1">
    <location>
        <begin position="339"/>
        <end position="356"/>
    </location>
</feature>
<dbReference type="SUPFAM" id="SSF55486">
    <property type="entry name" value="Metalloproteases ('zincins'), catalytic domain"/>
    <property type="match status" value="1"/>
</dbReference>
<dbReference type="RefSeq" id="WP_317835175.1">
    <property type="nucleotide sequence ID" value="NZ_CP136920.1"/>
</dbReference>
<evidence type="ECO:0000313" key="4">
    <source>
        <dbReference type="Proteomes" id="UP001304300"/>
    </source>
</evidence>
<sequence>MFGRSTLFSGKSIGFAALLLTPALSPAFDVVLDYSDDIAGRNFFGGNATATAALEAAATAVSNAITTQLGAITTDPVTGTNGSTSYTINPNYIYSNPETGVTTTLNNATSPLNEYRVYVGTQLLTGSTLGQGGPGGRGVSTSGGGFESEWIGAVSAAESAFNAQYNRGGPIFSTFNFAPTLGSTTANATINMGGTLGNLWFDVDTDNDLDFDTSTELSDFWHFDHTTPVESGKIDFYSVALHELIHAVGFGLIDSWDDLVSGTDWTGPEVIALLGTGTDVLDPDQSHIKAGTMGLSIVDDSPQEAIMDPDITAGTRKQITDVDLAFLQDMGFSVVPEPGHYAVWAGVLSLLVMLVFRRRSVR</sequence>
<keyword evidence="1" id="KW-1133">Transmembrane helix</keyword>
<accession>A0AAQ3LB87</accession>
<keyword evidence="1" id="KW-0812">Transmembrane</keyword>
<name>A0AAQ3LB87_9BACT</name>
<dbReference type="Gene3D" id="3.40.390.10">
    <property type="entry name" value="Collagenase (Catalytic Domain)"/>
    <property type="match status" value="1"/>
</dbReference>
<proteinExistence type="predicted"/>
<evidence type="ECO:0000313" key="3">
    <source>
        <dbReference type="EMBL" id="WOO42650.1"/>
    </source>
</evidence>
<dbReference type="InterPro" id="IPR024079">
    <property type="entry name" value="MetalloPept_cat_dom_sf"/>
</dbReference>
<evidence type="ECO:0000256" key="2">
    <source>
        <dbReference type="SAM" id="SignalP"/>
    </source>
</evidence>
<keyword evidence="1" id="KW-0472">Membrane</keyword>